<organism evidence="3">
    <name type="scientific">Arundo donax</name>
    <name type="common">Giant reed</name>
    <name type="synonym">Donax arundinaceus</name>
    <dbReference type="NCBI Taxonomy" id="35708"/>
    <lineage>
        <taxon>Eukaryota</taxon>
        <taxon>Viridiplantae</taxon>
        <taxon>Streptophyta</taxon>
        <taxon>Embryophyta</taxon>
        <taxon>Tracheophyta</taxon>
        <taxon>Spermatophyta</taxon>
        <taxon>Magnoliopsida</taxon>
        <taxon>Liliopsida</taxon>
        <taxon>Poales</taxon>
        <taxon>Poaceae</taxon>
        <taxon>PACMAD clade</taxon>
        <taxon>Arundinoideae</taxon>
        <taxon>Arundineae</taxon>
        <taxon>Arundo</taxon>
    </lineage>
</organism>
<evidence type="ECO:0000313" key="3">
    <source>
        <dbReference type="EMBL" id="JAE19600.1"/>
    </source>
</evidence>
<reference evidence="3" key="2">
    <citation type="journal article" date="2015" name="Data Brief">
        <title>Shoot transcriptome of the giant reed, Arundo donax.</title>
        <authorList>
            <person name="Barrero R.A."/>
            <person name="Guerrero F.D."/>
            <person name="Moolhuijzen P."/>
            <person name="Goolsby J.A."/>
            <person name="Tidwell J."/>
            <person name="Bellgard S.E."/>
            <person name="Bellgard M.I."/>
        </authorList>
    </citation>
    <scope>NUCLEOTIDE SEQUENCE</scope>
    <source>
        <tissue evidence="3">Shoot tissue taken approximately 20 cm above the soil surface</tissue>
    </source>
</reference>
<dbReference type="AlphaFoldDB" id="A0A0A9G3H1"/>
<keyword evidence="2" id="KW-1133">Transmembrane helix</keyword>
<evidence type="ECO:0000256" key="2">
    <source>
        <dbReference type="SAM" id="Phobius"/>
    </source>
</evidence>
<protein>
    <submittedName>
        <fullName evidence="3">Uncharacterized protein</fullName>
    </submittedName>
</protein>
<name>A0A0A9G3H1_ARUDO</name>
<dbReference type="EMBL" id="GBRH01178296">
    <property type="protein sequence ID" value="JAE19600.1"/>
    <property type="molecule type" value="Transcribed_RNA"/>
</dbReference>
<keyword evidence="2" id="KW-0812">Transmembrane</keyword>
<evidence type="ECO:0000256" key="1">
    <source>
        <dbReference type="SAM" id="MobiDB-lite"/>
    </source>
</evidence>
<feature type="region of interest" description="Disordered" evidence="1">
    <location>
        <begin position="1"/>
        <end position="25"/>
    </location>
</feature>
<feature type="transmembrane region" description="Helical" evidence="2">
    <location>
        <begin position="41"/>
        <end position="61"/>
    </location>
</feature>
<accession>A0A0A9G3H1</accession>
<proteinExistence type="predicted"/>
<keyword evidence="2" id="KW-0472">Membrane</keyword>
<sequence>MDALPRLGRSLVGGDDEEEQPEDSILGDTEGLCSLSPLQRIYAFAACLVAGLALMILVRCLKLSIRRP</sequence>
<reference evidence="3" key="1">
    <citation type="submission" date="2014-09" db="EMBL/GenBank/DDBJ databases">
        <authorList>
            <person name="Magalhaes I.L.F."/>
            <person name="Oliveira U."/>
            <person name="Santos F.R."/>
            <person name="Vidigal T.H.D.A."/>
            <person name="Brescovit A.D."/>
            <person name="Santos A.J."/>
        </authorList>
    </citation>
    <scope>NUCLEOTIDE SEQUENCE</scope>
    <source>
        <tissue evidence="3">Shoot tissue taken approximately 20 cm above the soil surface</tissue>
    </source>
</reference>